<dbReference type="OrthoDB" id="389699at2"/>
<reference evidence="7 8" key="1">
    <citation type="submission" date="2019-03" db="EMBL/GenBank/DDBJ databases">
        <title>Complete genome sequence of Spiroplasma gladiatoris TG-1 (DSM 22552).</title>
        <authorList>
            <person name="Lin Y.-C."/>
            <person name="Chou L."/>
            <person name="Kuo C.-H."/>
        </authorList>
    </citation>
    <scope>NUCLEOTIDE SEQUENCE [LARGE SCALE GENOMIC DNA]</scope>
    <source>
        <strain evidence="7 8">TG-1</strain>
    </source>
</reference>
<evidence type="ECO:0000256" key="4">
    <source>
        <dbReference type="ARBA" id="ARBA00023054"/>
    </source>
</evidence>
<evidence type="ECO:0000256" key="5">
    <source>
        <dbReference type="ARBA" id="ARBA00023306"/>
    </source>
</evidence>
<evidence type="ECO:0000313" key="8">
    <source>
        <dbReference type="Proteomes" id="UP000294309"/>
    </source>
</evidence>
<keyword evidence="8" id="KW-1185">Reference proteome</keyword>
<evidence type="ECO:0000256" key="2">
    <source>
        <dbReference type="ARBA" id="ARBA00022490"/>
    </source>
</evidence>
<dbReference type="InterPro" id="IPR007793">
    <property type="entry name" value="DivIVA_fam"/>
</dbReference>
<dbReference type="EMBL" id="CP038013">
    <property type="protein sequence ID" value="QBQ07509.1"/>
    <property type="molecule type" value="Genomic_DNA"/>
</dbReference>
<dbReference type="GO" id="GO:0005737">
    <property type="term" value="C:cytoplasm"/>
    <property type="evidence" value="ECO:0007669"/>
    <property type="project" value="UniProtKB-SubCell"/>
</dbReference>
<sequence>MANINAKLSKKEILEKEFEVEYKGYKVEEVDAFLDIVSEDYKYYEDMEIKKDKIIMDLSKKLDDLTEELNQTMATLKLTEQQQEELARKGLNSSALIKRISALEKTNFNKD</sequence>
<dbReference type="KEGG" id="sgq:SGLAD_v1c03100"/>
<protein>
    <submittedName>
        <fullName evidence="7">Cell cycle protein GpsB</fullName>
    </submittedName>
</protein>
<proteinExistence type="predicted"/>
<dbReference type="GO" id="GO:0051301">
    <property type="term" value="P:cell division"/>
    <property type="evidence" value="ECO:0007669"/>
    <property type="project" value="UniProtKB-KW"/>
</dbReference>
<feature type="coiled-coil region" evidence="6">
    <location>
        <begin position="55"/>
        <end position="89"/>
    </location>
</feature>
<keyword evidence="3" id="KW-0132">Cell division</keyword>
<evidence type="ECO:0000256" key="1">
    <source>
        <dbReference type="ARBA" id="ARBA00004496"/>
    </source>
</evidence>
<evidence type="ECO:0000256" key="3">
    <source>
        <dbReference type="ARBA" id="ARBA00022618"/>
    </source>
</evidence>
<dbReference type="NCBIfam" id="TIGR03544">
    <property type="entry name" value="DivI1A_domain"/>
    <property type="match status" value="1"/>
</dbReference>
<organism evidence="7 8">
    <name type="scientific">Spiroplasma gladiatoris</name>
    <dbReference type="NCBI Taxonomy" id="2143"/>
    <lineage>
        <taxon>Bacteria</taxon>
        <taxon>Bacillati</taxon>
        <taxon>Mycoplasmatota</taxon>
        <taxon>Mollicutes</taxon>
        <taxon>Entomoplasmatales</taxon>
        <taxon>Spiroplasmataceae</taxon>
        <taxon>Spiroplasma</taxon>
    </lineage>
</organism>
<dbReference type="InterPro" id="IPR019933">
    <property type="entry name" value="DivIVA_domain"/>
</dbReference>
<gene>
    <name evidence="7" type="ORF">SGLAD_v1c03100</name>
</gene>
<keyword evidence="4 6" id="KW-0175">Coiled coil</keyword>
<dbReference type="Pfam" id="PF05103">
    <property type="entry name" value="DivIVA"/>
    <property type="match status" value="1"/>
</dbReference>
<keyword evidence="2" id="KW-0963">Cytoplasm</keyword>
<dbReference type="Gene3D" id="6.10.250.660">
    <property type="match status" value="1"/>
</dbReference>
<name>A0A4V1AQ74_9MOLU</name>
<keyword evidence="5" id="KW-0131">Cell cycle</keyword>
<evidence type="ECO:0000256" key="6">
    <source>
        <dbReference type="SAM" id="Coils"/>
    </source>
</evidence>
<comment type="subcellular location">
    <subcellularLocation>
        <location evidence="1">Cytoplasm</location>
    </subcellularLocation>
</comment>
<dbReference type="Proteomes" id="UP000294309">
    <property type="component" value="Chromosome"/>
</dbReference>
<evidence type="ECO:0000313" key="7">
    <source>
        <dbReference type="EMBL" id="QBQ07509.1"/>
    </source>
</evidence>
<accession>A0A4V1AQ74</accession>
<dbReference type="AlphaFoldDB" id="A0A4V1AQ74"/>
<dbReference type="RefSeq" id="WP_134297301.1">
    <property type="nucleotide sequence ID" value="NZ_CP038013.1"/>
</dbReference>